<feature type="compositionally biased region" description="Basic and acidic residues" evidence="11">
    <location>
        <begin position="182"/>
        <end position="204"/>
    </location>
</feature>
<dbReference type="InterPro" id="IPR020059">
    <property type="entry name" value="Glu/Gln-tRNA-synth_Ib_codon-bd"/>
</dbReference>
<dbReference type="PRINTS" id="PR00987">
    <property type="entry name" value="TRNASYNTHGLU"/>
</dbReference>
<dbReference type="PROSITE" id="PS00178">
    <property type="entry name" value="AA_TRNA_LIGASE_I"/>
    <property type="match status" value="1"/>
</dbReference>
<evidence type="ECO:0000256" key="5">
    <source>
        <dbReference type="ARBA" id="ARBA00022840"/>
    </source>
</evidence>
<dbReference type="Gene3D" id="1.10.8.1290">
    <property type="entry name" value="Glutaminyl-tRNA synthetase, non-specific RNA binding region part 1, domain 1"/>
    <property type="match status" value="1"/>
</dbReference>
<dbReference type="RefSeq" id="XP_001737778.1">
    <property type="nucleotide sequence ID" value="XM_001737726.1"/>
</dbReference>
<evidence type="ECO:0000256" key="3">
    <source>
        <dbReference type="ARBA" id="ARBA00022598"/>
    </source>
</evidence>
<dbReference type="InterPro" id="IPR050132">
    <property type="entry name" value="Gln/Glu-tRNA_Ligase"/>
</dbReference>
<evidence type="ECO:0000259" key="13">
    <source>
        <dbReference type="Pfam" id="PF03950"/>
    </source>
</evidence>
<keyword evidence="17" id="KW-1185">Reference proteome</keyword>
<evidence type="ECO:0000256" key="7">
    <source>
        <dbReference type="ARBA" id="ARBA00023146"/>
    </source>
</evidence>
<dbReference type="GO" id="GO:0005524">
    <property type="term" value="F:ATP binding"/>
    <property type="evidence" value="ECO:0007669"/>
    <property type="project" value="UniProtKB-KW"/>
</dbReference>
<dbReference type="OrthoDB" id="10250478at2759"/>
<dbReference type="KEGG" id="edi:EDI_044250"/>
<feature type="domain" description="Glutaminyl-tRNA synthetase class Ib non-specific RNA-binding" evidence="14">
    <location>
        <begin position="11"/>
        <end position="162"/>
    </location>
</feature>
<dbReference type="Pfam" id="PF03950">
    <property type="entry name" value="tRNA-synt_1c_C"/>
    <property type="match status" value="1"/>
</dbReference>
<dbReference type="FunFam" id="3.40.50.620:FF:000037">
    <property type="entry name" value="Glutamine--tRNA ligase cytoplasmic"/>
    <property type="match status" value="1"/>
</dbReference>
<dbReference type="InterPro" id="IPR001412">
    <property type="entry name" value="aa-tRNA-synth_I_CS"/>
</dbReference>
<evidence type="ECO:0000259" key="14">
    <source>
        <dbReference type="Pfam" id="PF04558"/>
    </source>
</evidence>
<dbReference type="Proteomes" id="UP000008076">
    <property type="component" value="Unassembled WGS sequence"/>
</dbReference>
<dbReference type="InterPro" id="IPR011035">
    <property type="entry name" value="Ribosomal_bL25/Gln-tRNA_synth"/>
</dbReference>
<feature type="domain" description="tRNA synthetases class I (E and Q) anti-codon binding" evidence="15">
    <location>
        <begin position="660"/>
        <end position="734"/>
    </location>
</feature>
<dbReference type="InterPro" id="IPR014729">
    <property type="entry name" value="Rossmann-like_a/b/a_fold"/>
</dbReference>
<dbReference type="FunFam" id="1.10.1160.10:FF:000001">
    <property type="entry name" value="Glutamine--tRNA ligase"/>
    <property type="match status" value="1"/>
</dbReference>
<evidence type="ECO:0000256" key="4">
    <source>
        <dbReference type="ARBA" id="ARBA00022741"/>
    </source>
</evidence>
<organism evidence="17">
    <name type="scientific">Entamoeba dispar (strain ATCC PRA-260 / SAW760)</name>
    <dbReference type="NCBI Taxonomy" id="370354"/>
    <lineage>
        <taxon>Eukaryota</taxon>
        <taxon>Amoebozoa</taxon>
        <taxon>Evosea</taxon>
        <taxon>Archamoebae</taxon>
        <taxon>Mastigamoebida</taxon>
        <taxon>Entamoebidae</taxon>
        <taxon>Entamoeba</taxon>
    </lineage>
</organism>
<dbReference type="Pfam" id="PF00749">
    <property type="entry name" value="tRNA-synt_1c"/>
    <property type="match status" value="1"/>
</dbReference>
<protein>
    <recommendedName>
        <fullName evidence="2">glutamine--tRNA ligase</fullName>
        <ecNumber evidence="2">6.1.1.18</ecNumber>
    </recommendedName>
    <alternativeName>
        <fullName evidence="8">Glutaminyl-tRNA synthetase</fullName>
    </alternativeName>
</protein>
<evidence type="ECO:0000313" key="17">
    <source>
        <dbReference type="Proteomes" id="UP000008076"/>
    </source>
</evidence>
<dbReference type="Pfam" id="PF20974">
    <property type="entry name" value="tRNA-synt_1c_C2"/>
    <property type="match status" value="1"/>
</dbReference>
<feature type="domain" description="Glutamyl/glutaminyl-tRNA synthetase class Ib catalytic" evidence="12">
    <location>
        <begin position="243"/>
        <end position="545"/>
    </location>
</feature>
<dbReference type="OMA" id="TWCIYPM"/>
<evidence type="ECO:0000313" key="16">
    <source>
        <dbReference type="EMBL" id="EDR25869.1"/>
    </source>
</evidence>
<dbReference type="GO" id="GO:0004819">
    <property type="term" value="F:glutamine-tRNA ligase activity"/>
    <property type="evidence" value="ECO:0007669"/>
    <property type="project" value="UniProtKB-EC"/>
</dbReference>
<dbReference type="InterPro" id="IPR049437">
    <property type="entry name" value="tRNA-synt_1c_C2"/>
</dbReference>
<dbReference type="InterPro" id="IPR042558">
    <property type="entry name" value="Gln-tRNA-synth_Ib_RNA-bd_N_1"/>
</dbReference>
<comment type="similarity">
    <text evidence="1 10">Belongs to the class-I aminoacyl-tRNA synthetase family.</text>
</comment>
<dbReference type="Gene3D" id="1.10.10.2420">
    <property type="match status" value="1"/>
</dbReference>
<proteinExistence type="inferred from homology"/>
<dbReference type="EMBL" id="DS549356">
    <property type="protein sequence ID" value="EDR25869.1"/>
    <property type="molecule type" value="Genomic_DNA"/>
</dbReference>
<dbReference type="InterPro" id="IPR020056">
    <property type="entry name" value="Rbsml_bL25/Gln-tRNA_synth_N"/>
</dbReference>
<name>B0EHS5_ENTDS</name>
<dbReference type="GeneID" id="5882832"/>
<evidence type="ECO:0000256" key="10">
    <source>
        <dbReference type="RuleBase" id="RU363037"/>
    </source>
</evidence>
<dbReference type="Pfam" id="PF04558">
    <property type="entry name" value="tRNA_synt_1c_R1"/>
    <property type="match status" value="1"/>
</dbReference>
<dbReference type="EC" id="6.1.1.18" evidence="2"/>
<dbReference type="InterPro" id="IPR000924">
    <property type="entry name" value="Glu/Gln-tRNA-synth"/>
</dbReference>
<dbReference type="InterPro" id="IPR042559">
    <property type="entry name" value="Gln-tRNA-synth_Ib_RNA-bd_N_2"/>
</dbReference>
<dbReference type="NCBIfam" id="TIGR00440">
    <property type="entry name" value="glnS"/>
    <property type="match status" value="1"/>
</dbReference>
<reference evidence="17" key="1">
    <citation type="submission" date="2007-12" db="EMBL/GenBank/DDBJ databases">
        <title>Annotation of Entamoeba dispar SAW760.</title>
        <authorList>
            <person name="Lorenzi H."/>
            <person name="Inman J."/>
            <person name="Schobel S."/>
            <person name="Amedeo P."/>
            <person name="Caler E."/>
        </authorList>
    </citation>
    <scope>NUCLEOTIDE SEQUENCE [LARGE SCALE GENOMIC DNA]</scope>
    <source>
        <strain evidence="17">ATCC PRA-260 / SAW760</strain>
    </source>
</reference>
<dbReference type="VEuPathDB" id="AmoebaDB:EDI_044250"/>
<dbReference type="PANTHER" id="PTHR43097:SF4">
    <property type="entry name" value="GLUTAMINE--TRNA LIGASE"/>
    <property type="match status" value="1"/>
</dbReference>
<dbReference type="InterPro" id="IPR007639">
    <property type="entry name" value="Gln-tRNA-synth_Ib_RNA-bd_N"/>
</dbReference>
<dbReference type="InterPro" id="IPR020058">
    <property type="entry name" value="Glu/Gln-tRNA-synth_Ib_cat-dom"/>
</dbReference>
<evidence type="ECO:0000256" key="2">
    <source>
        <dbReference type="ARBA" id="ARBA00012836"/>
    </source>
</evidence>
<dbReference type="FunFam" id="3.90.800.10:FF:000001">
    <property type="entry name" value="Glutamine--tRNA ligase"/>
    <property type="match status" value="1"/>
</dbReference>
<dbReference type="Gene3D" id="3.40.50.620">
    <property type="entry name" value="HUPs"/>
    <property type="match status" value="1"/>
</dbReference>
<dbReference type="SUPFAM" id="SSF50715">
    <property type="entry name" value="Ribosomal protein L25-like"/>
    <property type="match status" value="1"/>
</dbReference>
<keyword evidence="7 10" id="KW-0030">Aminoacyl-tRNA synthetase</keyword>
<dbReference type="eggNOG" id="KOG1148">
    <property type="taxonomic scope" value="Eukaryota"/>
</dbReference>
<dbReference type="AlphaFoldDB" id="B0EHS5"/>
<keyword evidence="4 10" id="KW-0547">Nucleotide-binding</keyword>
<evidence type="ECO:0000256" key="11">
    <source>
        <dbReference type="SAM" id="MobiDB-lite"/>
    </source>
</evidence>
<dbReference type="InterPro" id="IPR004514">
    <property type="entry name" value="Gln-tRNA-synth"/>
</dbReference>
<dbReference type="FunFam" id="1.10.8.1290:FF:000002">
    <property type="entry name" value="Glutamine--tRNA ligase cytoplasmic"/>
    <property type="match status" value="1"/>
</dbReference>
<evidence type="ECO:0000256" key="8">
    <source>
        <dbReference type="ARBA" id="ARBA00030466"/>
    </source>
</evidence>
<gene>
    <name evidence="16" type="ORF">EDI_044250</name>
</gene>
<evidence type="ECO:0000259" key="12">
    <source>
        <dbReference type="Pfam" id="PF00749"/>
    </source>
</evidence>
<dbReference type="FunFam" id="2.40.240.10:FF:000007">
    <property type="entry name" value="Glutamine--tRNA ligase"/>
    <property type="match status" value="1"/>
</dbReference>
<sequence>MKKGKKMSGAAEQFELIGIAKQKAEETLKNAELTKTLLGIIKEAGCEKGCEKAIGQLLYQLATKLNKGKESIRSQIIAWIVSKKVTNINMDALMTYVNKHQELDIPTIEKECGVGVIVTREQIIEGVKQLLSGKMEELKKNRYTMEGQLIREAKDSIKWADGKILNEELMKQLKEILGEKTKDDIKKKAQKKSGEPNKKEEVKNLPKQKNVDSGVKLSNPADNIQKTPEILAEHLKRTGGIYVTRFPPEPNGYLHIGHAKSMYLNFGYAEKTGGKCYMRFDDTNPEKETHEFISTIEETVKWLGHTPCAVTYSSQYFDRIYDCAIELIKRGKAYVCHQTPDQIAASRENKQPSPWRDRSVEENLKHFKWMCQGRYGEGEATLRMKMDINSPNPCMWDLVAYRIKFFPHPVTGDRLCCYPSYDFVHCLVDSFEDITHSMCTLEFLPRRESYFWLLDALDMYKPVVWEFNRLNITYTVMSKRKLHALVDKGYVRGWDDPRMPTIMGFKRKGYSADAINNFCRTVGVTTNTTVYIDYEVLEQHCRDDMEVKCKRAMCVPDPVKVILTNVPDDYCIEVVRPNHPMNDKMGTNTVHLRKVLYIDRSDWRDEDKKGYWGLAPNKVVGLRYAGNIICHKFDKDVEGKVTCLYCTFDADKKEKPKGHIQWVSSGVNGAEPARAELRYYDTLFTDPKPESPDWEKLINPKSLTIVNGYVDETLEHVKPLDCFQFERVGFFCCDTDSKEGALVFNRTVGLKESKEKKQI</sequence>
<evidence type="ECO:0000259" key="15">
    <source>
        <dbReference type="Pfam" id="PF20974"/>
    </source>
</evidence>
<dbReference type="FunFam" id="1.10.10.2420:FF:000001">
    <property type="entry name" value="Glutamine--tRNA ligase cytoplasmic"/>
    <property type="match status" value="1"/>
</dbReference>
<keyword evidence="5 10" id="KW-0067">ATP-binding</keyword>
<evidence type="ECO:0000256" key="1">
    <source>
        <dbReference type="ARBA" id="ARBA00005594"/>
    </source>
</evidence>
<dbReference type="SUPFAM" id="SSF52374">
    <property type="entry name" value="Nucleotidylyl transferase"/>
    <property type="match status" value="1"/>
</dbReference>
<feature type="domain" description="Glutamyl/glutaminyl-tRNA synthetase class Ib anti-codon binding" evidence="13">
    <location>
        <begin position="549"/>
        <end position="649"/>
    </location>
</feature>
<keyword evidence="3 10" id="KW-0436">Ligase</keyword>
<dbReference type="GO" id="GO:0005829">
    <property type="term" value="C:cytosol"/>
    <property type="evidence" value="ECO:0007669"/>
    <property type="project" value="TreeGrafter"/>
</dbReference>
<comment type="catalytic activity">
    <reaction evidence="9">
        <text>tRNA(Gln) + L-glutamine + ATP = L-glutaminyl-tRNA(Gln) + AMP + diphosphate</text>
        <dbReference type="Rhea" id="RHEA:20121"/>
        <dbReference type="Rhea" id="RHEA-COMP:9662"/>
        <dbReference type="Rhea" id="RHEA-COMP:9681"/>
        <dbReference type="ChEBI" id="CHEBI:30616"/>
        <dbReference type="ChEBI" id="CHEBI:33019"/>
        <dbReference type="ChEBI" id="CHEBI:58359"/>
        <dbReference type="ChEBI" id="CHEBI:78442"/>
        <dbReference type="ChEBI" id="CHEBI:78521"/>
        <dbReference type="ChEBI" id="CHEBI:456215"/>
        <dbReference type="EC" id="6.1.1.18"/>
    </reaction>
</comment>
<dbReference type="GO" id="GO:0006425">
    <property type="term" value="P:glutaminyl-tRNA aminoacylation"/>
    <property type="evidence" value="ECO:0007669"/>
    <property type="project" value="InterPro"/>
</dbReference>
<evidence type="ECO:0000256" key="9">
    <source>
        <dbReference type="ARBA" id="ARBA00048270"/>
    </source>
</evidence>
<dbReference type="PANTHER" id="PTHR43097">
    <property type="entry name" value="GLUTAMINE-TRNA LIGASE"/>
    <property type="match status" value="1"/>
</dbReference>
<accession>B0EHS5</accession>
<dbReference type="Gene3D" id="2.40.240.10">
    <property type="entry name" value="Ribosomal Protein L25, Chain P"/>
    <property type="match status" value="2"/>
</dbReference>
<evidence type="ECO:0000256" key="6">
    <source>
        <dbReference type="ARBA" id="ARBA00022917"/>
    </source>
</evidence>
<keyword evidence="6 10" id="KW-0648">Protein biosynthesis</keyword>
<feature type="region of interest" description="Disordered" evidence="11">
    <location>
        <begin position="182"/>
        <end position="223"/>
    </location>
</feature>